<dbReference type="GO" id="GO:0005506">
    <property type="term" value="F:iron ion binding"/>
    <property type="evidence" value="ECO:0007669"/>
    <property type="project" value="InterPro"/>
</dbReference>
<keyword evidence="7 9" id="KW-0503">Monooxygenase</keyword>
<evidence type="ECO:0000256" key="4">
    <source>
        <dbReference type="ARBA" id="ARBA00022723"/>
    </source>
</evidence>
<dbReference type="EMBL" id="JAWRVI010000004">
    <property type="protein sequence ID" value="KAK4093931.1"/>
    <property type="molecule type" value="Genomic_DNA"/>
</dbReference>
<dbReference type="InterPro" id="IPR050121">
    <property type="entry name" value="Cytochrome_P450_monoxygenase"/>
</dbReference>
<dbReference type="EMBL" id="LCWV01000006">
    <property type="protein sequence ID" value="PWI72100.1"/>
    <property type="molecule type" value="Genomic_DNA"/>
</dbReference>
<dbReference type="InterPro" id="IPR002401">
    <property type="entry name" value="Cyt_P450_E_grp-I"/>
</dbReference>
<gene>
    <name evidence="12" type="ORF">PCL_10723</name>
    <name evidence="11" type="ORF">Purlil1_1422</name>
</gene>
<evidence type="ECO:0000313" key="14">
    <source>
        <dbReference type="Proteomes" id="UP001287286"/>
    </source>
</evidence>
<dbReference type="GO" id="GO:0016705">
    <property type="term" value="F:oxidoreductase activity, acting on paired donors, with incorporation or reduction of molecular oxygen"/>
    <property type="evidence" value="ECO:0007669"/>
    <property type="project" value="InterPro"/>
</dbReference>
<comment type="cofactor">
    <cofactor evidence="1 8">
        <name>heme</name>
        <dbReference type="ChEBI" id="CHEBI:30413"/>
    </cofactor>
</comment>
<name>A0A2U3ECA3_PURLI</name>
<dbReference type="PROSITE" id="PS00086">
    <property type="entry name" value="CYTOCHROME_P450"/>
    <property type="match status" value="1"/>
</dbReference>
<dbReference type="Pfam" id="PF00067">
    <property type="entry name" value="p450"/>
    <property type="match status" value="1"/>
</dbReference>
<evidence type="ECO:0000313" key="12">
    <source>
        <dbReference type="EMBL" id="PWI72100.1"/>
    </source>
</evidence>
<keyword evidence="4 8" id="KW-0479">Metal-binding</keyword>
<keyword evidence="5 9" id="KW-0560">Oxidoreductase</keyword>
<comment type="similarity">
    <text evidence="2 9">Belongs to the cytochrome P450 family.</text>
</comment>
<evidence type="ECO:0000256" key="2">
    <source>
        <dbReference type="ARBA" id="ARBA00010617"/>
    </source>
</evidence>
<dbReference type="SUPFAM" id="SSF48264">
    <property type="entry name" value="Cytochrome P450"/>
    <property type="match status" value="1"/>
</dbReference>
<dbReference type="AlphaFoldDB" id="A0A2U3ECA3"/>
<dbReference type="Proteomes" id="UP001287286">
    <property type="component" value="Unassembled WGS sequence"/>
</dbReference>
<dbReference type="PANTHER" id="PTHR24305">
    <property type="entry name" value="CYTOCHROME P450"/>
    <property type="match status" value="1"/>
</dbReference>
<dbReference type="InterPro" id="IPR036396">
    <property type="entry name" value="Cyt_P450_sf"/>
</dbReference>
<reference evidence="12" key="1">
    <citation type="submission" date="2015-05" db="EMBL/GenBank/DDBJ databases">
        <authorList>
            <person name="Wang D.B."/>
            <person name="Wang M."/>
        </authorList>
    </citation>
    <scope>NUCLEOTIDE SEQUENCE</scope>
    <source>
        <strain evidence="12">36-1</strain>
    </source>
</reference>
<keyword evidence="14" id="KW-1185">Reference proteome</keyword>
<evidence type="ECO:0000256" key="7">
    <source>
        <dbReference type="ARBA" id="ARBA00023033"/>
    </source>
</evidence>
<comment type="caution">
    <text evidence="12">The sequence shown here is derived from an EMBL/GenBank/DDBJ whole genome shotgun (WGS) entry which is preliminary data.</text>
</comment>
<evidence type="ECO:0000256" key="1">
    <source>
        <dbReference type="ARBA" id="ARBA00001971"/>
    </source>
</evidence>
<dbReference type="GO" id="GO:0004497">
    <property type="term" value="F:monooxygenase activity"/>
    <property type="evidence" value="ECO:0007669"/>
    <property type="project" value="UniProtKB-KW"/>
</dbReference>
<sequence length="527" mass="59165">MGLLVLAAALALYAVGLAVYRLYLSPLAAIPGPKLAAALTSWYNAYHDLIRGGQYVWVVRDMHRRYGPVVRTRPDAVHVADPTFADELYPVSGRRRRDRFRTVVGFMQSPGSLLSTGEHDLHRRRRAALAPFFSPLRVRRLEPVINETLARLLRRMDGWARDGVPVQMGVAFRAATKDVIQQYAFGGGGGTACLDMDDCSAAFFDVIRPHWVSHLGTHFPRLARAMSALPPGLMTRLVPRIGVFMRWVQDVAAEVDEVRKSEDLPEGLTIFHEIMRSDALPASEKRTERILNEATVLLVAGTDTTALTLSAIVYHVLADRSVLRQLKDELRRAMPDPDAPPTAAQLEAMPYLNAVIHEAVRLHPGAAHRQDRAAPDEDLTYTDPRTGRAYRLPAGTGIGMAAPLVNRCADVYDRPDKFVPERYIESPELARHLLTFSRGARQCLGIHLAYREMQTLVAGIFRRYDVYDPEAERQGPTLQLYKTERRELEMAADYVVPAATYVRMSWVVVVSGESDHRHRDARQHRDD</sequence>
<dbReference type="PANTHER" id="PTHR24305:SF157">
    <property type="entry name" value="N-ACETYLTRYPTOPHAN 6-HYDROXYLASE IVOC-RELATED"/>
    <property type="match status" value="1"/>
</dbReference>
<dbReference type="PRINTS" id="PR00385">
    <property type="entry name" value="P450"/>
</dbReference>
<evidence type="ECO:0000256" key="9">
    <source>
        <dbReference type="RuleBase" id="RU000461"/>
    </source>
</evidence>
<evidence type="ECO:0000256" key="6">
    <source>
        <dbReference type="ARBA" id="ARBA00023004"/>
    </source>
</evidence>
<keyword evidence="6 8" id="KW-0408">Iron</keyword>
<organism evidence="12 13">
    <name type="scientific">Purpureocillium lilacinum</name>
    <name type="common">Paecilomyces lilacinus</name>
    <dbReference type="NCBI Taxonomy" id="33203"/>
    <lineage>
        <taxon>Eukaryota</taxon>
        <taxon>Fungi</taxon>
        <taxon>Dikarya</taxon>
        <taxon>Ascomycota</taxon>
        <taxon>Pezizomycotina</taxon>
        <taxon>Sordariomycetes</taxon>
        <taxon>Hypocreomycetidae</taxon>
        <taxon>Hypocreales</taxon>
        <taxon>Ophiocordycipitaceae</taxon>
        <taxon>Purpureocillium</taxon>
    </lineage>
</organism>
<evidence type="ECO:0008006" key="15">
    <source>
        <dbReference type="Google" id="ProtNLM"/>
    </source>
</evidence>
<dbReference type="InterPro" id="IPR017972">
    <property type="entry name" value="Cyt_P450_CS"/>
</dbReference>
<evidence type="ECO:0000256" key="5">
    <source>
        <dbReference type="ARBA" id="ARBA00023002"/>
    </source>
</evidence>
<reference evidence="11" key="3">
    <citation type="submission" date="2023-11" db="EMBL/GenBank/DDBJ databases">
        <authorList>
            <person name="Beijen E."/>
            <person name="Ohm R.A."/>
        </authorList>
    </citation>
    <scope>NUCLEOTIDE SEQUENCE</scope>
    <source>
        <strain evidence="11">CBS 150709</strain>
    </source>
</reference>
<proteinExistence type="inferred from homology"/>
<feature type="binding site" description="axial binding residue" evidence="8">
    <location>
        <position position="443"/>
    </location>
    <ligand>
        <name>heme</name>
        <dbReference type="ChEBI" id="CHEBI:30413"/>
    </ligand>
    <ligandPart>
        <name>Fe</name>
        <dbReference type="ChEBI" id="CHEBI:18248"/>
    </ligandPart>
</feature>
<reference evidence="11 14" key="4">
    <citation type="journal article" date="2024" name="Microbiol. Resour. Announc.">
        <title>Genome annotations for the ascomycete fungi Trichoderma harzianum, Trichoderma aggressivum, and Purpureocillium lilacinum.</title>
        <authorList>
            <person name="Beijen E.P.W."/>
            <person name="Ohm R.A."/>
        </authorList>
    </citation>
    <scope>NUCLEOTIDE SEQUENCE [LARGE SCALE GENOMIC DNA]</scope>
    <source>
        <strain evidence="11 14">CBS 150709</strain>
    </source>
</reference>
<evidence type="ECO:0000256" key="3">
    <source>
        <dbReference type="ARBA" id="ARBA00022617"/>
    </source>
</evidence>
<dbReference type="CDD" id="cd11062">
    <property type="entry name" value="CYP58-like"/>
    <property type="match status" value="1"/>
</dbReference>
<keyword evidence="3 8" id="KW-0349">Heme</keyword>
<accession>A0A2U3ECA3</accession>
<dbReference type="Gene3D" id="1.10.630.10">
    <property type="entry name" value="Cytochrome P450"/>
    <property type="match status" value="1"/>
</dbReference>
<evidence type="ECO:0000256" key="8">
    <source>
        <dbReference type="PIRSR" id="PIRSR602401-1"/>
    </source>
</evidence>
<feature type="region of interest" description="Disordered" evidence="10">
    <location>
        <begin position="366"/>
        <end position="386"/>
    </location>
</feature>
<dbReference type="GO" id="GO:0020037">
    <property type="term" value="F:heme binding"/>
    <property type="evidence" value="ECO:0007669"/>
    <property type="project" value="InterPro"/>
</dbReference>
<evidence type="ECO:0000256" key="10">
    <source>
        <dbReference type="SAM" id="MobiDB-lite"/>
    </source>
</evidence>
<dbReference type="PRINTS" id="PR00463">
    <property type="entry name" value="EP450I"/>
</dbReference>
<dbReference type="InterPro" id="IPR001128">
    <property type="entry name" value="Cyt_P450"/>
</dbReference>
<evidence type="ECO:0000313" key="13">
    <source>
        <dbReference type="Proteomes" id="UP000245956"/>
    </source>
</evidence>
<evidence type="ECO:0000313" key="11">
    <source>
        <dbReference type="EMBL" id="KAK4093931.1"/>
    </source>
</evidence>
<protein>
    <recommendedName>
        <fullName evidence="15">Cytochrome P450</fullName>
    </recommendedName>
</protein>
<dbReference type="Proteomes" id="UP000245956">
    <property type="component" value="Unassembled WGS sequence"/>
</dbReference>
<reference evidence="12 13" key="2">
    <citation type="journal article" date="2016" name="Front. Microbiol.">
        <title>Genome and transcriptome sequences reveal the specific parasitism of the nematophagous Purpureocillium lilacinum 36-1.</title>
        <authorList>
            <person name="Xie J."/>
            <person name="Li S."/>
            <person name="Mo C."/>
            <person name="Xiao X."/>
            <person name="Peng D."/>
            <person name="Wang G."/>
            <person name="Xiao Y."/>
        </authorList>
    </citation>
    <scope>NUCLEOTIDE SEQUENCE [LARGE SCALE GENOMIC DNA]</scope>
    <source>
        <strain evidence="12 13">36-1</strain>
    </source>
</reference>